<feature type="region of interest" description="Disordered" evidence="1">
    <location>
        <begin position="160"/>
        <end position="224"/>
    </location>
</feature>
<feature type="compositionally biased region" description="Low complexity" evidence="1">
    <location>
        <begin position="28"/>
        <end position="39"/>
    </location>
</feature>
<feature type="compositionally biased region" description="Basic and acidic residues" evidence="1">
    <location>
        <begin position="203"/>
        <end position="224"/>
    </location>
</feature>
<feature type="compositionally biased region" description="Basic and acidic residues" evidence="1">
    <location>
        <begin position="111"/>
        <end position="120"/>
    </location>
</feature>
<sequence length="224" mass="24144">MVVELGAGDGERGLERGGREVGERRGDAGQPGQGFAAAQVGGGDPQEPRTVGMAERVDALAPGETGHGDVRPRVGADGGQQLRPDGRHGPAERGVGVGQHREQLGVPDQLVAERGRRAEDGQQPLPDDLRRYRRGRTLDLRSKVSPVLARRRPLTLRCRSSLGAPGREGGGAAVAGAGREHVAQERERLAVPGGVATLRRLRQPHEREQRQVRVRDRAQRVEQR</sequence>
<feature type="region of interest" description="Disordered" evidence="1">
    <location>
        <begin position="1"/>
        <end position="134"/>
    </location>
</feature>
<feature type="compositionally biased region" description="Basic and acidic residues" evidence="1">
    <location>
        <begin position="178"/>
        <end position="189"/>
    </location>
</feature>
<dbReference type="Proteomes" id="UP001157091">
    <property type="component" value="Unassembled WGS sequence"/>
</dbReference>
<keyword evidence="3" id="KW-1185">Reference proteome</keyword>
<evidence type="ECO:0000313" key="3">
    <source>
        <dbReference type="Proteomes" id="UP001157091"/>
    </source>
</evidence>
<protein>
    <submittedName>
        <fullName evidence="2">Uncharacterized protein</fullName>
    </submittedName>
</protein>
<evidence type="ECO:0000256" key="1">
    <source>
        <dbReference type="SAM" id="MobiDB-lite"/>
    </source>
</evidence>
<comment type="caution">
    <text evidence="2">The sequence shown here is derived from an EMBL/GenBank/DDBJ whole genome shotgun (WGS) entry which is preliminary data.</text>
</comment>
<accession>A0ABQ6I6S1</accession>
<proteinExistence type="predicted"/>
<dbReference type="EMBL" id="BSUK01000001">
    <property type="protein sequence ID" value="GMA25649.1"/>
    <property type="molecule type" value="Genomic_DNA"/>
</dbReference>
<evidence type="ECO:0000313" key="2">
    <source>
        <dbReference type="EMBL" id="GMA25649.1"/>
    </source>
</evidence>
<reference evidence="3" key="1">
    <citation type="journal article" date="2019" name="Int. J. Syst. Evol. Microbiol.">
        <title>The Global Catalogue of Microorganisms (GCM) 10K type strain sequencing project: providing services to taxonomists for standard genome sequencing and annotation.</title>
        <authorList>
            <consortium name="The Broad Institute Genomics Platform"/>
            <consortium name="The Broad Institute Genome Sequencing Center for Infectious Disease"/>
            <person name="Wu L."/>
            <person name="Ma J."/>
        </authorList>
    </citation>
    <scope>NUCLEOTIDE SEQUENCE [LARGE SCALE GENOMIC DNA]</scope>
    <source>
        <strain evidence="3">NBRC 106348</strain>
    </source>
</reference>
<gene>
    <name evidence="2" type="ORF">GCM10025864_34080</name>
</gene>
<organism evidence="2 3">
    <name type="scientific">Luteimicrobium album</name>
    <dbReference type="NCBI Taxonomy" id="1054550"/>
    <lineage>
        <taxon>Bacteria</taxon>
        <taxon>Bacillati</taxon>
        <taxon>Actinomycetota</taxon>
        <taxon>Actinomycetes</taxon>
        <taxon>Micrococcales</taxon>
        <taxon>Luteimicrobium</taxon>
    </lineage>
</organism>
<name>A0ABQ6I6S1_9MICO</name>
<feature type="compositionally biased region" description="Basic and acidic residues" evidence="1">
    <location>
        <begin position="9"/>
        <end position="27"/>
    </location>
</feature>